<dbReference type="GO" id="GO:0071555">
    <property type="term" value="P:cell wall organization"/>
    <property type="evidence" value="ECO:0007669"/>
    <property type="project" value="UniProtKB-KW"/>
</dbReference>
<accession>V4RMN7</accession>
<dbReference type="InterPro" id="IPR012338">
    <property type="entry name" value="Beta-lactam/transpept-like"/>
</dbReference>
<evidence type="ECO:0000256" key="4">
    <source>
        <dbReference type="ARBA" id="ARBA00022960"/>
    </source>
</evidence>
<feature type="binding site" evidence="8">
    <location>
        <position position="177"/>
    </location>
    <ligand>
        <name>substrate</name>
    </ligand>
</feature>
<keyword evidence="6" id="KW-0961">Cell wall biogenesis/degradation</keyword>
<reference evidence="11 12" key="1">
    <citation type="journal article" date="2014" name="Genome Announc.">
        <title>Draft Genome Sequence of Lutibaculum baratangense Strain AMV1T, Isolated from a Mud Volcano in Andamans, India.</title>
        <authorList>
            <person name="Singh A."/>
            <person name="Sreenivas A."/>
            <person name="Sathyanarayana Reddy G."/>
            <person name="Pinnaka A.K."/>
            <person name="Shivaji S."/>
        </authorList>
    </citation>
    <scope>NUCLEOTIDE SEQUENCE [LARGE SCALE GENOMIC DNA]</scope>
    <source>
        <strain evidence="11 12">AMV1</strain>
    </source>
</reference>
<keyword evidence="12" id="KW-1185">Reference proteome</keyword>
<name>V4RMN7_9HYPH</name>
<dbReference type="SUPFAM" id="SSF56601">
    <property type="entry name" value="beta-lactamase/transpeptidase-like"/>
    <property type="match status" value="1"/>
</dbReference>
<dbReference type="EMBL" id="AWXZ01000007">
    <property type="protein sequence ID" value="ESR27291.1"/>
    <property type="molecule type" value="Genomic_DNA"/>
</dbReference>
<dbReference type="AlphaFoldDB" id="V4RMN7"/>
<dbReference type="eggNOG" id="COG1686">
    <property type="taxonomic scope" value="Bacteria"/>
</dbReference>
<dbReference type="EC" id="3.4.16.4" evidence="11"/>
<dbReference type="PATRIC" id="fig|631454.5.peg.268"/>
<protein>
    <submittedName>
        <fullName evidence="11">D-alanyl-D-alanine carboxypeptidase</fullName>
        <ecNumber evidence="11">3.4.16.4</ecNumber>
    </submittedName>
</protein>
<keyword evidence="11" id="KW-0121">Carboxypeptidase</keyword>
<evidence type="ECO:0000256" key="2">
    <source>
        <dbReference type="ARBA" id="ARBA00022729"/>
    </source>
</evidence>
<dbReference type="PANTHER" id="PTHR21581">
    <property type="entry name" value="D-ALANYL-D-ALANINE CARBOXYPEPTIDASE"/>
    <property type="match status" value="1"/>
</dbReference>
<evidence type="ECO:0000256" key="1">
    <source>
        <dbReference type="ARBA" id="ARBA00007164"/>
    </source>
</evidence>
<dbReference type="Pfam" id="PF00768">
    <property type="entry name" value="Peptidase_S11"/>
    <property type="match status" value="1"/>
</dbReference>
<evidence type="ECO:0000256" key="3">
    <source>
        <dbReference type="ARBA" id="ARBA00022801"/>
    </source>
</evidence>
<evidence type="ECO:0000313" key="12">
    <source>
        <dbReference type="Proteomes" id="UP000017819"/>
    </source>
</evidence>
<dbReference type="Gene3D" id="3.40.710.10">
    <property type="entry name" value="DD-peptidase/beta-lactamase superfamily"/>
    <property type="match status" value="1"/>
</dbReference>
<feature type="domain" description="Peptidase S11 D-alanyl-D-alanine carboxypeptidase A N-terminal" evidence="10">
    <location>
        <begin position="4"/>
        <end position="207"/>
    </location>
</feature>
<comment type="caution">
    <text evidence="11">The sequence shown here is derived from an EMBL/GenBank/DDBJ whole genome shotgun (WGS) entry which is preliminary data.</text>
</comment>
<keyword evidence="11" id="KW-0645">Protease</keyword>
<keyword evidence="4" id="KW-0133">Cell shape</keyword>
<dbReference type="GO" id="GO:0008360">
    <property type="term" value="P:regulation of cell shape"/>
    <property type="evidence" value="ECO:0007669"/>
    <property type="project" value="UniProtKB-KW"/>
</dbReference>
<evidence type="ECO:0000256" key="8">
    <source>
        <dbReference type="PIRSR" id="PIRSR618044-2"/>
    </source>
</evidence>
<proteinExistence type="inferred from homology"/>
<dbReference type="GO" id="GO:0006508">
    <property type="term" value="P:proteolysis"/>
    <property type="evidence" value="ECO:0007669"/>
    <property type="project" value="InterPro"/>
</dbReference>
<evidence type="ECO:0000256" key="5">
    <source>
        <dbReference type="ARBA" id="ARBA00022984"/>
    </source>
</evidence>
<feature type="active site" evidence="7">
    <location>
        <position position="75"/>
    </location>
</feature>
<feature type="active site" description="Proton acceptor" evidence="7">
    <location>
        <position position="18"/>
    </location>
</feature>
<dbReference type="InterPro" id="IPR018044">
    <property type="entry name" value="Peptidase_S11"/>
</dbReference>
<keyword evidence="2" id="KW-0732">Signal</keyword>
<dbReference type="PANTHER" id="PTHR21581:SF6">
    <property type="entry name" value="TRAFFICKING PROTEIN PARTICLE COMPLEX SUBUNIT 12"/>
    <property type="match status" value="1"/>
</dbReference>
<evidence type="ECO:0000256" key="7">
    <source>
        <dbReference type="PIRSR" id="PIRSR618044-1"/>
    </source>
</evidence>
<keyword evidence="3 11" id="KW-0378">Hydrolase</keyword>
<dbReference type="GO" id="GO:0009252">
    <property type="term" value="P:peptidoglycan biosynthetic process"/>
    <property type="evidence" value="ECO:0007669"/>
    <property type="project" value="UniProtKB-KW"/>
</dbReference>
<evidence type="ECO:0000256" key="6">
    <source>
        <dbReference type="ARBA" id="ARBA00023316"/>
    </source>
</evidence>
<sequence length="261" mass="27751">MLHAHLSEQRWPPASLTKLMTTYLALQAIESGRLTPQSPVRMSARANAQPFNTMNYSEGHQIPLDTALRLLLVKSANDVAVAVAETVGGSFDAFVADMNATAARIGMTETQFANPNGLHEARHYSTARDMGVLAMAIWTDFPQYGPLFSLPSLTLEGQTMKNFNPLLDGFPGADGMKTGYVCESGYNLVGSAVRDGRRVVTVVLGATSEAERAEVAQALTAEALGARPAQPVGAQSVQPDPVNLRPYVCGGQVMPGALSGF</sequence>
<dbReference type="InterPro" id="IPR001967">
    <property type="entry name" value="Peptidase_S11_N"/>
</dbReference>
<dbReference type="STRING" id="631454.N177_0270"/>
<gene>
    <name evidence="11" type="ORF">N177_0270</name>
</gene>
<dbReference type="Proteomes" id="UP000017819">
    <property type="component" value="Unassembled WGS sequence"/>
</dbReference>
<feature type="active site" description="Acyl-ester intermediate" evidence="7">
    <location>
        <position position="15"/>
    </location>
</feature>
<evidence type="ECO:0000259" key="10">
    <source>
        <dbReference type="Pfam" id="PF00768"/>
    </source>
</evidence>
<organism evidence="11 12">
    <name type="scientific">Lutibaculum baratangense AMV1</name>
    <dbReference type="NCBI Taxonomy" id="631454"/>
    <lineage>
        <taxon>Bacteria</taxon>
        <taxon>Pseudomonadati</taxon>
        <taxon>Pseudomonadota</taxon>
        <taxon>Alphaproteobacteria</taxon>
        <taxon>Hyphomicrobiales</taxon>
        <taxon>Tepidamorphaceae</taxon>
        <taxon>Lutibaculum</taxon>
    </lineage>
</organism>
<dbReference type="PRINTS" id="PR00725">
    <property type="entry name" value="DADACBPTASE1"/>
</dbReference>
<dbReference type="GO" id="GO:0009002">
    <property type="term" value="F:serine-type D-Ala-D-Ala carboxypeptidase activity"/>
    <property type="evidence" value="ECO:0007669"/>
    <property type="project" value="UniProtKB-EC"/>
</dbReference>
<comment type="similarity">
    <text evidence="1 9">Belongs to the peptidase S11 family.</text>
</comment>
<keyword evidence="5" id="KW-0573">Peptidoglycan synthesis</keyword>
<evidence type="ECO:0000256" key="9">
    <source>
        <dbReference type="RuleBase" id="RU004016"/>
    </source>
</evidence>
<evidence type="ECO:0000313" key="11">
    <source>
        <dbReference type="EMBL" id="ESR27291.1"/>
    </source>
</evidence>